<evidence type="ECO:0000256" key="1">
    <source>
        <dbReference type="SAM" id="Coils"/>
    </source>
</evidence>
<dbReference type="Proteomes" id="UP001165090">
    <property type="component" value="Unassembled WGS sequence"/>
</dbReference>
<name>A0ABQ5SCW5_9CHLO</name>
<evidence type="ECO:0000313" key="2">
    <source>
        <dbReference type="EMBL" id="GLI67494.1"/>
    </source>
</evidence>
<sequence length="124" mass="13561">AAAIDKQILSEEQRQVALLARVRQAEQALDVVCERTTRERDAVVQQLQQRLRDATLELAAVAAPVGVVGEGRDGEELAAAQRALAEAQVRVEMLDEQLEELRDADNTCVARHGGQNDDISTCSR</sequence>
<protein>
    <submittedName>
        <fullName evidence="2">Uncharacterized protein</fullName>
    </submittedName>
</protein>
<keyword evidence="3" id="KW-1185">Reference proteome</keyword>
<accession>A0ABQ5SCW5</accession>
<feature type="non-terminal residue" evidence="2">
    <location>
        <position position="1"/>
    </location>
</feature>
<feature type="non-terminal residue" evidence="2">
    <location>
        <position position="124"/>
    </location>
</feature>
<reference evidence="2 3" key="1">
    <citation type="journal article" date="2023" name="IScience">
        <title>Expanded male sex-determining region conserved during the evolution of homothallism in the green alga Volvox.</title>
        <authorList>
            <person name="Yamamoto K."/>
            <person name="Matsuzaki R."/>
            <person name="Mahakham W."/>
            <person name="Heman W."/>
            <person name="Sekimoto H."/>
            <person name="Kawachi M."/>
            <person name="Minakuchi Y."/>
            <person name="Toyoda A."/>
            <person name="Nozaki H."/>
        </authorList>
    </citation>
    <scope>NUCLEOTIDE SEQUENCE [LARGE SCALE GENOMIC DNA]</scope>
    <source>
        <strain evidence="2 3">NIES-4468</strain>
    </source>
</reference>
<organism evidence="2 3">
    <name type="scientific">Volvox africanus</name>
    <dbReference type="NCBI Taxonomy" id="51714"/>
    <lineage>
        <taxon>Eukaryota</taxon>
        <taxon>Viridiplantae</taxon>
        <taxon>Chlorophyta</taxon>
        <taxon>core chlorophytes</taxon>
        <taxon>Chlorophyceae</taxon>
        <taxon>CS clade</taxon>
        <taxon>Chlamydomonadales</taxon>
        <taxon>Volvocaceae</taxon>
        <taxon>Volvox</taxon>
    </lineage>
</organism>
<dbReference type="EMBL" id="BSDZ01000078">
    <property type="protein sequence ID" value="GLI67494.1"/>
    <property type="molecule type" value="Genomic_DNA"/>
</dbReference>
<gene>
    <name evidence="2" type="ORF">VaNZ11_011679</name>
</gene>
<feature type="coiled-coil region" evidence="1">
    <location>
        <begin position="77"/>
        <end position="104"/>
    </location>
</feature>
<evidence type="ECO:0000313" key="3">
    <source>
        <dbReference type="Proteomes" id="UP001165090"/>
    </source>
</evidence>
<comment type="caution">
    <text evidence="2">The sequence shown here is derived from an EMBL/GenBank/DDBJ whole genome shotgun (WGS) entry which is preliminary data.</text>
</comment>
<proteinExistence type="predicted"/>
<keyword evidence="1" id="KW-0175">Coiled coil</keyword>